<dbReference type="PANTHER" id="PTHR43214">
    <property type="entry name" value="TWO-COMPONENT RESPONSE REGULATOR"/>
    <property type="match status" value="1"/>
</dbReference>
<dbReference type="EMBL" id="CP069534">
    <property type="protein sequence ID" value="QRP70899.1"/>
    <property type="molecule type" value="Genomic_DNA"/>
</dbReference>
<dbReference type="CDD" id="cd17535">
    <property type="entry name" value="REC_NarL-like"/>
    <property type="match status" value="1"/>
</dbReference>
<dbReference type="PRINTS" id="PR00038">
    <property type="entry name" value="HTHLUXR"/>
</dbReference>
<dbReference type="InterPro" id="IPR000792">
    <property type="entry name" value="Tscrpt_reg_LuxR_C"/>
</dbReference>
<dbReference type="PROSITE" id="PS50110">
    <property type="entry name" value="RESPONSE_REGULATORY"/>
    <property type="match status" value="1"/>
</dbReference>
<keyword evidence="4" id="KW-0804">Transcription</keyword>
<accession>A0A7T4EFX5</accession>
<evidence type="ECO:0000259" key="6">
    <source>
        <dbReference type="PROSITE" id="PS50043"/>
    </source>
</evidence>
<evidence type="ECO:0000313" key="9">
    <source>
        <dbReference type="EMBL" id="QRP70899.1"/>
    </source>
</evidence>
<dbReference type="SUPFAM" id="SSF52172">
    <property type="entry name" value="CheY-like"/>
    <property type="match status" value="1"/>
</dbReference>
<evidence type="ECO:0000313" key="10">
    <source>
        <dbReference type="Proteomes" id="UP000596145"/>
    </source>
</evidence>
<sequence>MKIMLAEDSGLLRDSLSGMLRRQGIEVISQCDSATQLLSAVAGHPDVDVVVTDIRMPPQMRDDGLQAAATIRKEYPHIGLLVCSQYATPAYARAVLELTYGQANAGGVGYILKDSIADVAEFLDTLRAVGQGRVVLGSEIAENLARHDHQGAAIESLTVREREVLEAMAQGLSNSDIAAHLYLSEAGVSKHIASVFQKLGFDAAEPNRRVKAILQYLAYTYQRPL</sequence>
<dbReference type="InterPro" id="IPR011006">
    <property type="entry name" value="CheY-like_superfamily"/>
</dbReference>
<name>A0A7T4EFX5_9CORY</name>
<dbReference type="RefSeq" id="WP_005390919.1">
    <property type="nucleotide sequence ID" value="NZ_CP066007.1"/>
</dbReference>
<dbReference type="Gene3D" id="3.40.50.2300">
    <property type="match status" value="1"/>
</dbReference>
<evidence type="ECO:0000256" key="4">
    <source>
        <dbReference type="ARBA" id="ARBA00023163"/>
    </source>
</evidence>
<evidence type="ECO:0000259" key="7">
    <source>
        <dbReference type="PROSITE" id="PS50110"/>
    </source>
</evidence>
<dbReference type="InterPro" id="IPR058245">
    <property type="entry name" value="NreC/VraR/RcsB-like_REC"/>
</dbReference>
<dbReference type="Proteomes" id="UP000596145">
    <property type="component" value="Chromosome"/>
</dbReference>
<evidence type="ECO:0000256" key="5">
    <source>
        <dbReference type="PROSITE-ProRule" id="PRU00169"/>
    </source>
</evidence>
<dbReference type="Pfam" id="PF00072">
    <property type="entry name" value="Response_reg"/>
    <property type="match status" value="1"/>
</dbReference>
<proteinExistence type="predicted"/>
<dbReference type="OrthoDB" id="9808843at2"/>
<dbReference type="PANTHER" id="PTHR43214:SF24">
    <property type="entry name" value="TRANSCRIPTIONAL REGULATORY PROTEIN NARL-RELATED"/>
    <property type="match status" value="1"/>
</dbReference>
<dbReference type="GO" id="GO:0006355">
    <property type="term" value="P:regulation of DNA-templated transcription"/>
    <property type="evidence" value="ECO:0007669"/>
    <property type="project" value="InterPro"/>
</dbReference>
<dbReference type="EMBL" id="CP066007">
    <property type="protein sequence ID" value="QQB46632.1"/>
    <property type="molecule type" value="Genomic_DNA"/>
</dbReference>
<evidence type="ECO:0000313" key="8">
    <source>
        <dbReference type="EMBL" id="QQB46632.1"/>
    </source>
</evidence>
<dbReference type="Proteomes" id="UP000617681">
    <property type="component" value="Chromosome"/>
</dbReference>
<dbReference type="SMART" id="SM00448">
    <property type="entry name" value="REC"/>
    <property type="match status" value="1"/>
</dbReference>
<dbReference type="GO" id="GO:0000160">
    <property type="term" value="P:phosphorelay signal transduction system"/>
    <property type="evidence" value="ECO:0007669"/>
    <property type="project" value="InterPro"/>
</dbReference>
<feature type="domain" description="HTH luxR-type" evidence="6">
    <location>
        <begin position="150"/>
        <end position="214"/>
    </location>
</feature>
<dbReference type="PROSITE" id="PS50043">
    <property type="entry name" value="HTH_LUXR_2"/>
    <property type="match status" value="1"/>
</dbReference>
<evidence type="ECO:0000256" key="2">
    <source>
        <dbReference type="ARBA" id="ARBA00023015"/>
    </source>
</evidence>
<evidence type="ECO:0000256" key="1">
    <source>
        <dbReference type="ARBA" id="ARBA00022553"/>
    </source>
</evidence>
<feature type="domain" description="Response regulatory" evidence="7">
    <location>
        <begin position="2"/>
        <end position="128"/>
    </location>
</feature>
<feature type="modified residue" description="4-aspartylphosphate" evidence="5">
    <location>
        <position position="53"/>
    </location>
</feature>
<keyword evidence="1 5" id="KW-0597">Phosphoprotein</keyword>
<protein>
    <submittedName>
        <fullName evidence="8">Response regulator transcription factor</fullName>
    </submittedName>
</protein>
<organism evidence="8 10">
    <name type="scientific">Corynebacterium glucuronolyticum</name>
    <dbReference type="NCBI Taxonomy" id="39791"/>
    <lineage>
        <taxon>Bacteria</taxon>
        <taxon>Bacillati</taxon>
        <taxon>Actinomycetota</taxon>
        <taxon>Actinomycetes</taxon>
        <taxon>Mycobacteriales</taxon>
        <taxon>Corynebacteriaceae</taxon>
        <taxon>Corynebacterium</taxon>
    </lineage>
</organism>
<dbReference type="CDD" id="cd06170">
    <property type="entry name" value="LuxR_C_like"/>
    <property type="match status" value="1"/>
</dbReference>
<dbReference type="InterPro" id="IPR001789">
    <property type="entry name" value="Sig_transdc_resp-reg_receiver"/>
</dbReference>
<keyword evidence="3" id="KW-0238">DNA-binding</keyword>
<keyword evidence="2" id="KW-0805">Transcription regulation</keyword>
<dbReference type="SMART" id="SM00421">
    <property type="entry name" value="HTH_LUXR"/>
    <property type="match status" value="1"/>
</dbReference>
<evidence type="ECO:0000256" key="3">
    <source>
        <dbReference type="ARBA" id="ARBA00023125"/>
    </source>
</evidence>
<dbReference type="GO" id="GO:0003677">
    <property type="term" value="F:DNA binding"/>
    <property type="evidence" value="ECO:0007669"/>
    <property type="project" value="UniProtKB-KW"/>
</dbReference>
<dbReference type="InterPro" id="IPR039420">
    <property type="entry name" value="WalR-like"/>
</dbReference>
<dbReference type="AlphaFoldDB" id="A0A7T4EFX5"/>
<dbReference type="GeneID" id="92759040"/>
<reference evidence="8 10" key="1">
    <citation type="submission" date="2020-12" db="EMBL/GenBank/DDBJ databases">
        <title>FDA dAtabase for Regulatory Grade micrObial Sequences (FDA-ARGOS): Supporting development and validation of Infectious Disease Dx tests.</title>
        <authorList>
            <person name="Sproer C."/>
            <person name="Gronow S."/>
            <person name="Severitt S."/>
            <person name="Schroder I."/>
            <person name="Tallon L."/>
            <person name="Sadzewicz L."/>
            <person name="Zhao X."/>
            <person name="Boylan J."/>
            <person name="Ott S."/>
            <person name="Bowen H."/>
            <person name="Vavikolanu K."/>
            <person name="Mehta A."/>
            <person name="Aluvathingal J."/>
            <person name="Nadendla S."/>
            <person name="Lowell S."/>
            <person name="Myers T."/>
            <person name="Yan Y."/>
            <person name="Sichtig H."/>
        </authorList>
    </citation>
    <scope>NUCLEOTIDE SEQUENCE [LARGE SCALE GENOMIC DNA]</scope>
    <source>
        <strain evidence="8 10">FDAARGOS_1053</strain>
        <strain evidence="9">FDAARGOS_1191</strain>
    </source>
</reference>
<gene>
    <name evidence="8" type="ORF">I6I10_01380</name>
    <name evidence="9" type="ORF">I6J21_01655</name>
</gene>
<dbReference type="Pfam" id="PF00196">
    <property type="entry name" value="GerE"/>
    <property type="match status" value="1"/>
</dbReference>